<comment type="caution">
    <text evidence="1">The sequence shown here is derived from an EMBL/GenBank/DDBJ whole genome shotgun (WGS) entry which is preliminary data.</text>
</comment>
<keyword evidence="2" id="KW-1185">Reference proteome</keyword>
<dbReference type="AlphaFoldDB" id="A0A7Y0EL83"/>
<evidence type="ECO:0000313" key="1">
    <source>
        <dbReference type="EMBL" id="NMM65466.1"/>
    </source>
</evidence>
<gene>
    <name evidence="1" type="ORF">HBE96_23085</name>
</gene>
<dbReference type="EMBL" id="JABBNI010000065">
    <property type="protein sequence ID" value="NMM65466.1"/>
    <property type="molecule type" value="Genomic_DNA"/>
</dbReference>
<organism evidence="1 2">
    <name type="scientific">Clostridium muellerianum</name>
    <dbReference type="NCBI Taxonomy" id="2716538"/>
    <lineage>
        <taxon>Bacteria</taxon>
        <taxon>Bacillati</taxon>
        <taxon>Bacillota</taxon>
        <taxon>Clostridia</taxon>
        <taxon>Eubacteriales</taxon>
        <taxon>Clostridiaceae</taxon>
        <taxon>Clostridium</taxon>
    </lineage>
</organism>
<accession>A0A7Y0EL83</accession>
<sequence length="124" mass="14737">MENDFELEFFQTSPNELDLIVFNDFIKIIKEETKGKDTDTCKITYDYTYLFDDFSMEKILKSIYDLRFCMFNIENDDDIIIGNIISTIKFCIIVAEDNKKIYKVLINAVNIKHLKENFFINKSN</sequence>
<evidence type="ECO:0000313" key="2">
    <source>
        <dbReference type="Proteomes" id="UP000537131"/>
    </source>
</evidence>
<reference evidence="1 2" key="1">
    <citation type="submission" date="2020-06" db="EMBL/GenBank/DDBJ databases">
        <title>Complete Genome Sequence of Clostridium muelleri sp. nov. P21T, an Acid-Alcohol Producing Acetogen Isolated from Old Hay.</title>
        <authorList>
            <person name="Duncan K.E."/>
            <person name="Tanner R.S."/>
        </authorList>
    </citation>
    <scope>NUCLEOTIDE SEQUENCE [LARGE SCALE GENOMIC DNA]</scope>
    <source>
        <strain evidence="1 2">P21</strain>
    </source>
</reference>
<name>A0A7Y0EL83_9CLOT</name>
<dbReference type="RefSeq" id="WP_169300048.1">
    <property type="nucleotide sequence ID" value="NZ_JABBNI010000065.1"/>
</dbReference>
<protein>
    <submittedName>
        <fullName evidence="1">Uncharacterized protein</fullName>
    </submittedName>
</protein>
<dbReference type="Proteomes" id="UP000537131">
    <property type="component" value="Unassembled WGS sequence"/>
</dbReference>
<proteinExistence type="predicted"/>